<name>A0A8J6DP54_GALPY</name>
<evidence type="ECO:0000256" key="1">
    <source>
        <dbReference type="SAM" id="MobiDB-lite"/>
    </source>
</evidence>
<accession>A0A8J6DP54</accession>
<dbReference type="EMBL" id="JAGFMF010011709">
    <property type="protein sequence ID" value="KAG8515469.1"/>
    <property type="molecule type" value="Genomic_DNA"/>
</dbReference>
<sequence>MDSSEEETGRPGPEDAAPESHPAGLRSGPQVYLAIGEQRDRADCLQEDSWTGQAPGVGVGPPAEVDTPRGSPGPEDDQARPPSYREVKTSSELCGAAPTMPSGAQPESGSFVGGPDPDPAALGHGQAGRRPQDSLAAERAAGPGAAGSAADQGGLAVPLGLKLAPSEPCDPPSFLVRDPSDTRASPKGPRLEEPEDVSALSGVIKRSPSVISDSGIESEQSSVAWSEARSRALDLPGDREALQQLVRRHALHRGSLEGGRTESNASLPSGAQASLTSISSLPFEEEEQRELALTKLTKSVSAPQISSPEEPAEDTDARQLEASPAEAPAVPPTGSGAPGRRAPPCSGEDSPFVEVALDADGPRGPAYIDIPQRSERPFGPPGPSCPERRTGHPRGAESEGLSAQVPGVRAEGQPAARALPGALADTPQGTAEVLSAGGGALSRSHISGVDRPGHPQVPEWGCGSPADATHVESAGQPSDSPATVDAAAFCPGAKCSLQAGPGAGTLCATARPLWPPQRAGDQEPRVCAPVQAPPPAPAETFALDSLQAVEVVNLSVSCTTTCLPFSSVPKETPARVGFSARQTQVPITHQPVGSFGAVSSHSSELGEEASERMFR</sequence>
<proteinExistence type="predicted"/>
<reference evidence="2" key="1">
    <citation type="journal article" date="2021" name="Evol. Appl.">
        <title>The genome of the Pyrenean desman and the effects of bottlenecks and inbreeding on the genomic landscape of an endangered species.</title>
        <authorList>
            <person name="Escoda L."/>
            <person name="Castresana J."/>
        </authorList>
    </citation>
    <scope>NUCLEOTIDE SEQUENCE</scope>
    <source>
        <strain evidence="2">IBE-C5619</strain>
    </source>
</reference>
<feature type="region of interest" description="Disordered" evidence="1">
    <location>
        <begin position="590"/>
        <end position="615"/>
    </location>
</feature>
<dbReference type="AlphaFoldDB" id="A0A8J6DP54"/>
<keyword evidence="3" id="KW-1185">Reference proteome</keyword>
<evidence type="ECO:0000313" key="2">
    <source>
        <dbReference type="EMBL" id="KAG8515469.1"/>
    </source>
</evidence>
<gene>
    <name evidence="2" type="ORF">J0S82_019246</name>
</gene>
<feature type="compositionally biased region" description="Low complexity" evidence="1">
    <location>
        <begin position="137"/>
        <end position="156"/>
    </location>
</feature>
<dbReference type="Proteomes" id="UP000700334">
    <property type="component" value="Unassembled WGS sequence"/>
</dbReference>
<feature type="compositionally biased region" description="Basic and acidic residues" evidence="1">
    <location>
        <begin position="77"/>
        <end position="89"/>
    </location>
</feature>
<evidence type="ECO:0000313" key="3">
    <source>
        <dbReference type="Proteomes" id="UP000700334"/>
    </source>
</evidence>
<feature type="region of interest" description="Disordered" evidence="1">
    <location>
        <begin position="1"/>
        <end position="223"/>
    </location>
</feature>
<feature type="compositionally biased region" description="Polar residues" evidence="1">
    <location>
        <begin position="209"/>
        <end position="223"/>
    </location>
</feature>
<feature type="compositionally biased region" description="Polar residues" evidence="1">
    <location>
        <begin position="261"/>
        <end position="280"/>
    </location>
</feature>
<feature type="compositionally biased region" description="Basic and acidic residues" evidence="1">
    <location>
        <begin position="386"/>
        <end position="397"/>
    </location>
</feature>
<comment type="caution">
    <text evidence="2">The sequence shown here is derived from an EMBL/GenBank/DDBJ whole genome shotgun (WGS) entry which is preliminary data.</text>
</comment>
<feature type="compositionally biased region" description="Polar residues" evidence="1">
    <location>
        <begin position="296"/>
        <end position="307"/>
    </location>
</feature>
<protein>
    <submittedName>
        <fullName evidence="2">Protein FAM135B</fullName>
    </submittedName>
</protein>
<feature type="compositionally biased region" description="Low complexity" evidence="1">
    <location>
        <begin position="54"/>
        <end position="63"/>
    </location>
</feature>
<organism evidence="2 3">
    <name type="scientific">Galemys pyrenaicus</name>
    <name type="common">Iberian desman</name>
    <name type="synonym">Pyrenean desman</name>
    <dbReference type="NCBI Taxonomy" id="202257"/>
    <lineage>
        <taxon>Eukaryota</taxon>
        <taxon>Metazoa</taxon>
        <taxon>Chordata</taxon>
        <taxon>Craniata</taxon>
        <taxon>Vertebrata</taxon>
        <taxon>Euteleostomi</taxon>
        <taxon>Mammalia</taxon>
        <taxon>Eutheria</taxon>
        <taxon>Laurasiatheria</taxon>
        <taxon>Eulipotyphla</taxon>
        <taxon>Talpidae</taxon>
        <taxon>Galemys</taxon>
    </lineage>
</organism>
<dbReference type="OrthoDB" id="273452at2759"/>
<feature type="region of interest" description="Disordered" evidence="1">
    <location>
        <begin position="252"/>
        <end position="414"/>
    </location>
</feature>